<evidence type="ECO:0000313" key="3">
    <source>
        <dbReference type="Proteomes" id="UP000762676"/>
    </source>
</evidence>
<feature type="compositionally biased region" description="Basic residues" evidence="1">
    <location>
        <begin position="126"/>
        <end position="139"/>
    </location>
</feature>
<feature type="region of interest" description="Disordered" evidence="1">
    <location>
        <begin position="267"/>
        <end position="287"/>
    </location>
</feature>
<feature type="region of interest" description="Disordered" evidence="1">
    <location>
        <begin position="1"/>
        <end position="70"/>
    </location>
</feature>
<proteinExistence type="predicted"/>
<feature type="region of interest" description="Disordered" evidence="1">
    <location>
        <begin position="100"/>
        <end position="139"/>
    </location>
</feature>
<keyword evidence="3" id="KW-1185">Reference proteome</keyword>
<evidence type="ECO:0000256" key="1">
    <source>
        <dbReference type="SAM" id="MobiDB-lite"/>
    </source>
</evidence>
<dbReference type="EMBL" id="BMAT01007205">
    <property type="protein sequence ID" value="GFR59835.1"/>
    <property type="molecule type" value="Genomic_DNA"/>
</dbReference>
<sequence>MAGRQREHQRHSTGGRLRAGSGGKGPASRPGGRGGGSGHDDGGGGQAKPASQRQQLGLPRPVGSNSGHQRIRRTGLHTEQLARWAEAAAAVAAADQLGGPWGAAGAAPPRHRRRSHGGNPPAVSRPRAHSHLAAQHGHRGRSITLQVPVLKGHGGRRHSVTLPVGHILGHQGGPHSHLDINIELVREGDPSDPENKEQEQISEQREEESRTCHGETGASPSNSISSSSSVSNIDEDVEDLTEHTELMNGVNGYAKETIHGAKISNGRAGAILQPSSPIDINVIPPSD</sequence>
<dbReference type="AlphaFoldDB" id="A0AAV4EGR5"/>
<reference evidence="2 3" key="1">
    <citation type="journal article" date="2021" name="Elife">
        <title>Chloroplast acquisition without the gene transfer in kleptoplastic sea slugs, Plakobranchus ocellatus.</title>
        <authorList>
            <person name="Maeda T."/>
            <person name="Takahashi S."/>
            <person name="Yoshida T."/>
            <person name="Shimamura S."/>
            <person name="Takaki Y."/>
            <person name="Nagai Y."/>
            <person name="Toyoda A."/>
            <person name="Suzuki Y."/>
            <person name="Arimoto A."/>
            <person name="Ishii H."/>
            <person name="Satoh N."/>
            <person name="Nishiyama T."/>
            <person name="Hasebe M."/>
            <person name="Maruyama T."/>
            <person name="Minagawa J."/>
            <person name="Obokata J."/>
            <person name="Shigenobu S."/>
        </authorList>
    </citation>
    <scope>NUCLEOTIDE SEQUENCE [LARGE SCALE GENOMIC DNA]</scope>
</reference>
<feature type="compositionally biased region" description="Gly residues" evidence="1">
    <location>
        <begin position="20"/>
        <end position="37"/>
    </location>
</feature>
<accession>A0AAV4EGR5</accession>
<dbReference type="Proteomes" id="UP000762676">
    <property type="component" value="Unassembled WGS sequence"/>
</dbReference>
<gene>
    <name evidence="2" type="ORF">ElyMa_003517000</name>
</gene>
<organism evidence="2 3">
    <name type="scientific">Elysia marginata</name>
    <dbReference type="NCBI Taxonomy" id="1093978"/>
    <lineage>
        <taxon>Eukaryota</taxon>
        <taxon>Metazoa</taxon>
        <taxon>Spiralia</taxon>
        <taxon>Lophotrochozoa</taxon>
        <taxon>Mollusca</taxon>
        <taxon>Gastropoda</taxon>
        <taxon>Heterobranchia</taxon>
        <taxon>Euthyneura</taxon>
        <taxon>Panpulmonata</taxon>
        <taxon>Sacoglossa</taxon>
        <taxon>Placobranchoidea</taxon>
        <taxon>Plakobranchidae</taxon>
        <taxon>Elysia</taxon>
    </lineage>
</organism>
<feature type="compositionally biased region" description="Basic and acidic residues" evidence="1">
    <location>
        <begin position="186"/>
        <end position="213"/>
    </location>
</feature>
<feature type="compositionally biased region" description="Low complexity" evidence="1">
    <location>
        <begin position="221"/>
        <end position="232"/>
    </location>
</feature>
<feature type="region of interest" description="Disordered" evidence="1">
    <location>
        <begin position="186"/>
        <end position="243"/>
    </location>
</feature>
<protein>
    <submittedName>
        <fullName evidence="2">Uncharacterized protein</fullName>
    </submittedName>
</protein>
<comment type="caution">
    <text evidence="2">The sequence shown here is derived from an EMBL/GenBank/DDBJ whole genome shotgun (WGS) entry which is preliminary data.</text>
</comment>
<evidence type="ECO:0000313" key="2">
    <source>
        <dbReference type="EMBL" id="GFR59835.1"/>
    </source>
</evidence>
<name>A0AAV4EGR5_9GAST</name>